<evidence type="ECO:0000313" key="2">
    <source>
        <dbReference type="EMBL" id="TWU45981.1"/>
    </source>
</evidence>
<evidence type="ECO:0000259" key="1">
    <source>
        <dbReference type="Pfam" id="PF02492"/>
    </source>
</evidence>
<dbReference type="AlphaFoldDB" id="A0A5C6EE27"/>
<dbReference type="SUPFAM" id="SSF52540">
    <property type="entry name" value="P-loop containing nucleoside triphosphate hydrolases"/>
    <property type="match status" value="1"/>
</dbReference>
<name>A0A5C6EE27_9BACT</name>
<evidence type="ECO:0000313" key="3">
    <source>
        <dbReference type="Proteomes" id="UP000315471"/>
    </source>
</evidence>
<dbReference type="Pfam" id="PF02492">
    <property type="entry name" value="cobW"/>
    <property type="match status" value="1"/>
</dbReference>
<dbReference type="Proteomes" id="UP000315471">
    <property type="component" value="Unassembled WGS sequence"/>
</dbReference>
<dbReference type="PANTHER" id="PTHR13748">
    <property type="entry name" value="COBW-RELATED"/>
    <property type="match status" value="1"/>
</dbReference>
<sequence length="374" mass="41796">MLKSRYLMIGGFLGAGKTTSVVRLGKMIHQRQLSVGLITNDQSIGLVDTRHLRSEGFETEEITGGCFCCKFNSLVQASDKLSSADRPDVFIAEPVGSCTDLQATVSYPLQTMFGDQFVVAPYSVLLDPLRTRRVLKLDSGKTFSAKVLYIFEKQLEEAELLVINKCDRIDRERIDELESALRQRFPEKQILRVSARSGEGFEQWLSLLMETEATMTDSMELDYDEYAEGEALLGWLNLSAEIESSATTDGESIDGNKLVVQLATKIARRLEADQIEIAHLKMTLTPDSGNDLAVGNLVRTDGLFELSHELVEPLDAGELLINLRAEAAPERLRTIVEEDLQTQCRRSSIEFTINHAEAFQPGRPTPTYRMPEPK</sequence>
<dbReference type="PANTHER" id="PTHR13748:SF62">
    <property type="entry name" value="COBW DOMAIN-CONTAINING PROTEIN"/>
    <property type="match status" value="1"/>
</dbReference>
<dbReference type="Gene3D" id="3.40.50.300">
    <property type="entry name" value="P-loop containing nucleotide triphosphate hydrolases"/>
    <property type="match status" value="1"/>
</dbReference>
<reference evidence="2 3" key="1">
    <citation type="submission" date="2019-02" db="EMBL/GenBank/DDBJ databases">
        <title>Deep-cultivation of Planctomycetes and their phenomic and genomic characterization uncovers novel biology.</title>
        <authorList>
            <person name="Wiegand S."/>
            <person name="Jogler M."/>
            <person name="Boedeker C."/>
            <person name="Pinto D."/>
            <person name="Vollmers J."/>
            <person name="Rivas-Marin E."/>
            <person name="Kohn T."/>
            <person name="Peeters S.H."/>
            <person name="Heuer A."/>
            <person name="Rast P."/>
            <person name="Oberbeckmann S."/>
            <person name="Bunk B."/>
            <person name="Jeske O."/>
            <person name="Meyerdierks A."/>
            <person name="Storesund J.E."/>
            <person name="Kallscheuer N."/>
            <person name="Luecker S."/>
            <person name="Lage O.M."/>
            <person name="Pohl T."/>
            <person name="Merkel B.J."/>
            <person name="Hornburger P."/>
            <person name="Mueller R.-W."/>
            <person name="Bruemmer F."/>
            <person name="Labrenz M."/>
            <person name="Spormann A.M."/>
            <person name="Op Den Camp H."/>
            <person name="Overmann J."/>
            <person name="Amann R."/>
            <person name="Jetten M.S.M."/>
            <person name="Mascher T."/>
            <person name="Medema M.H."/>
            <person name="Devos D.P."/>
            <person name="Kaster A.-K."/>
            <person name="Ovreas L."/>
            <person name="Rohde M."/>
            <person name="Galperin M.Y."/>
            <person name="Jogler C."/>
        </authorList>
    </citation>
    <scope>NUCLEOTIDE SEQUENCE [LARGE SCALE GENOMIC DNA]</scope>
    <source>
        <strain evidence="2 3">Q31b</strain>
    </source>
</reference>
<keyword evidence="3" id="KW-1185">Reference proteome</keyword>
<organism evidence="2 3">
    <name type="scientific">Novipirellula aureliae</name>
    <dbReference type="NCBI Taxonomy" id="2527966"/>
    <lineage>
        <taxon>Bacteria</taxon>
        <taxon>Pseudomonadati</taxon>
        <taxon>Planctomycetota</taxon>
        <taxon>Planctomycetia</taxon>
        <taxon>Pirellulales</taxon>
        <taxon>Pirellulaceae</taxon>
        <taxon>Novipirellula</taxon>
    </lineage>
</organism>
<dbReference type="EMBL" id="SJPY01000001">
    <property type="protein sequence ID" value="TWU45981.1"/>
    <property type="molecule type" value="Genomic_DNA"/>
</dbReference>
<dbReference type="InterPro" id="IPR051316">
    <property type="entry name" value="Zinc-reg_GTPase_activator"/>
</dbReference>
<dbReference type="InterPro" id="IPR027417">
    <property type="entry name" value="P-loop_NTPase"/>
</dbReference>
<feature type="domain" description="CobW/HypB/UreG nucleotide-binding" evidence="1">
    <location>
        <begin position="7"/>
        <end position="191"/>
    </location>
</feature>
<dbReference type="RefSeq" id="WP_197170958.1">
    <property type="nucleotide sequence ID" value="NZ_SJPY01000001.1"/>
</dbReference>
<comment type="caution">
    <text evidence="2">The sequence shown here is derived from an EMBL/GenBank/DDBJ whole genome shotgun (WGS) entry which is preliminary data.</text>
</comment>
<protein>
    <submittedName>
        <fullName evidence="2">Putative metal chaperone YciC</fullName>
    </submittedName>
</protein>
<accession>A0A5C6EE27</accession>
<dbReference type="GO" id="GO:0005737">
    <property type="term" value="C:cytoplasm"/>
    <property type="evidence" value="ECO:0007669"/>
    <property type="project" value="TreeGrafter"/>
</dbReference>
<gene>
    <name evidence="2" type="primary">yciC</name>
    <name evidence="2" type="ORF">Q31b_11580</name>
</gene>
<dbReference type="InterPro" id="IPR003495">
    <property type="entry name" value="CobW/HypB/UreG_nucleotide-bd"/>
</dbReference>
<proteinExistence type="predicted"/>